<dbReference type="FunFam" id="1.10.1200.10:FF:000005">
    <property type="entry name" value="Nonribosomal peptide synthetase 1"/>
    <property type="match status" value="1"/>
</dbReference>
<dbReference type="SMART" id="SM00823">
    <property type="entry name" value="PKS_PP"/>
    <property type="match status" value="1"/>
</dbReference>
<dbReference type="GO" id="GO:0017000">
    <property type="term" value="P:antibiotic biosynthetic process"/>
    <property type="evidence" value="ECO:0007669"/>
    <property type="project" value="UniProtKB-KW"/>
</dbReference>
<dbReference type="Pfam" id="PF00668">
    <property type="entry name" value="Condensation"/>
    <property type="match status" value="2"/>
</dbReference>
<dbReference type="PROSITE" id="PS50075">
    <property type="entry name" value="CARRIER"/>
    <property type="match status" value="1"/>
</dbReference>
<dbReference type="InterPro" id="IPR001242">
    <property type="entry name" value="Condensation_dom"/>
</dbReference>
<dbReference type="InterPro" id="IPR010060">
    <property type="entry name" value="NRPS_synth"/>
</dbReference>
<dbReference type="SUPFAM" id="SSF56801">
    <property type="entry name" value="Acetyl-CoA synthetase-like"/>
    <property type="match status" value="1"/>
</dbReference>
<dbReference type="SUPFAM" id="SSF53335">
    <property type="entry name" value="S-adenosyl-L-methionine-dependent methyltransferases"/>
    <property type="match status" value="1"/>
</dbReference>
<dbReference type="Pfam" id="PF00550">
    <property type="entry name" value="PP-binding"/>
    <property type="match status" value="1"/>
</dbReference>
<evidence type="ECO:0000313" key="6">
    <source>
        <dbReference type="EMBL" id="OBR98754.1"/>
    </source>
</evidence>
<dbReference type="SUPFAM" id="SSF47336">
    <property type="entry name" value="ACP-like"/>
    <property type="match status" value="1"/>
</dbReference>
<dbReference type="InterPro" id="IPR042099">
    <property type="entry name" value="ANL_N_sf"/>
</dbReference>
<dbReference type="InterPro" id="IPR009081">
    <property type="entry name" value="PP-bd_ACP"/>
</dbReference>
<dbReference type="InterPro" id="IPR023213">
    <property type="entry name" value="CAT-like_dom_sf"/>
</dbReference>
<evidence type="ECO:0000313" key="7">
    <source>
        <dbReference type="Proteomes" id="UP000093757"/>
    </source>
</evidence>
<dbReference type="Pfam" id="PF08242">
    <property type="entry name" value="Methyltransf_12"/>
    <property type="match status" value="1"/>
</dbReference>
<dbReference type="CDD" id="cd19543">
    <property type="entry name" value="DCL_NRPS"/>
    <property type="match status" value="1"/>
</dbReference>
<evidence type="ECO:0000256" key="4">
    <source>
        <dbReference type="ARBA" id="ARBA00023194"/>
    </source>
</evidence>
<dbReference type="Gene3D" id="3.40.50.12780">
    <property type="entry name" value="N-terminal domain of ligase-like"/>
    <property type="match status" value="1"/>
</dbReference>
<dbReference type="Gene3D" id="3.40.50.150">
    <property type="entry name" value="Vaccinia Virus protein VP39"/>
    <property type="match status" value="1"/>
</dbReference>
<feature type="domain" description="Carrier" evidence="5">
    <location>
        <begin position="694"/>
        <end position="768"/>
    </location>
</feature>
<dbReference type="GO" id="GO:0003824">
    <property type="term" value="F:catalytic activity"/>
    <property type="evidence" value="ECO:0007669"/>
    <property type="project" value="InterPro"/>
</dbReference>
<dbReference type="GO" id="GO:0009403">
    <property type="term" value="P:toxin biosynthetic process"/>
    <property type="evidence" value="ECO:0007669"/>
    <property type="project" value="UniProtKB-ARBA"/>
</dbReference>
<reference evidence="6 7" key="1">
    <citation type="submission" date="2016-06" db="EMBL/GenBank/DDBJ databases">
        <authorList>
            <person name="Kjaerup R.B."/>
            <person name="Dalgaard T.S."/>
            <person name="Juul-Madsen H.R."/>
        </authorList>
    </citation>
    <scope>NUCLEOTIDE SEQUENCE [LARGE SCALE GENOMIC DNA]</scope>
    <source>
        <strain evidence="6 7">1245752.6</strain>
    </source>
</reference>
<dbReference type="InterPro" id="IPR020806">
    <property type="entry name" value="PKS_PP-bd"/>
</dbReference>
<name>A0A1A6B8U5_MYCGO</name>
<dbReference type="InterPro" id="IPR036736">
    <property type="entry name" value="ACP-like_sf"/>
</dbReference>
<dbReference type="Gene3D" id="3.30.300.30">
    <property type="match status" value="2"/>
</dbReference>
<organism evidence="6 7">
    <name type="scientific">Mycobacterium gordonae</name>
    <dbReference type="NCBI Taxonomy" id="1778"/>
    <lineage>
        <taxon>Bacteria</taxon>
        <taxon>Bacillati</taxon>
        <taxon>Actinomycetota</taxon>
        <taxon>Actinomycetes</taxon>
        <taxon>Mycobacteriales</taxon>
        <taxon>Mycobacteriaceae</taxon>
        <taxon>Mycobacterium</taxon>
    </lineage>
</organism>
<dbReference type="NCBIfam" id="TIGR01720">
    <property type="entry name" value="NRPS-para261"/>
    <property type="match status" value="1"/>
</dbReference>
<dbReference type="Gene3D" id="1.10.1200.10">
    <property type="entry name" value="ACP-like"/>
    <property type="match status" value="1"/>
</dbReference>
<dbReference type="PANTHER" id="PTHR45527:SF1">
    <property type="entry name" value="FATTY ACID SYNTHASE"/>
    <property type="match status" value="1"/>
</dbReference>
<evidence type="ECO:0000256" key="2">
    <source>
        <dbReference type="ARBA" id="ARBA00022450"/>
    </source>
</evidence>
<dbReference type="GO" id="GO:0031177">
    <property type="term" value="F:phosphopantetheine binding"/>
    <property type="evidence" value="ECO:0007669"/>
    <property type="project" value="InterPro"/>
</dbReference>
<dbReference type="Proteomes" id="UP000093757">
    <property type="component" value="Unassembled WGS sequence"/>
</dbReference>
<dbReference type="UniPathway" id="UPA00011"/>
<dbReference type="GO" id="GO:0008610">
    <property type="term" value="P:lipid biosynthetic process"/>
    <property type="evidence" value="ECO:0007669"/>
    <property type="project" value="UniProtKB-ARBA"/>
</dbReference>
<dbReference type="SUPFAM" id="SSF52777">
    <property type="entry name" value="CoA-dependent acyltransferases"/>
    <property type="match status" value="4"/>
</dbReference>
<keyword evidence="4" id="KW-0045">Antibiotic biosynthesis</keyword>
<dbReference type="Gene3D" id="3.30.559.30">
    <property type="entry name" value="Nonribosomal peptide synthetase, condensation domain"/>
    <property type="match status" value="2"/>
</dbReference>
<dbReference type="GO" id="GO:0043041">
    <property type="term" value="P:amino acid activation for nonribosomal peptide biosynthetic process"/>
    <property type="evidence" value="ECO:0007669"/>
    <property type="project" value="TreeGrafter"/>
</dbReference>
<protein>
    <recommendedName>
        <fullName evidence="5">Carrier domain-containing protein</fullName>
    </recommendedName>
</protein>
<accession>A0A1A6B8U5</accession>
<comment type="cofactor">
    <cofactor evidence="1">
        <name>pantetheine 4'-phosphate</name>
        <dbReference type="ChEBI" id="CHEBI:47942"/>
    </cofactor>
</comment>
<dbReference type="CDD" id="cd02440">
    <property type="entry name" value="AdoMet_MTases"/>
    <property type="match status" value="1"/>
</dbReference>
<keyword evidence="2" id="KW-0596">Phosphopantetheine</keyword>
<dbReference type="Gene3D" id="3.30.559.10">
    <property type="entry name" value="Chloramphenicol acetyltransferase-like domain"/>
    <property type="match status" value="2"/>
</dbReference>
<dbReference type="InterPro" id="IPR000873">
    <property type="entry name" value="AMP-dep_synth/lig_dom"/>
</dbReference>
<evidence type="ECO:0000256" key="1">
    <source>
        <dbReference type="ARBA" id="ARBA00001957"/>
    </source>
</evidence>
<gene>
    <name evidence="6" type="ORF">A9W98_33725</name>
</gene>
<comment type="caution">
    <text evidence="6">The sequence shown here is derived from an EMBL/GenBank/DDBJ whole genome shotgun (WGS) entry which is preliminary data.</text>
</comment>
<keyword evidence="3" id="KW-0597">Phosphoprotein</keyword>
<dbReference type="InterPro" id="IPR013217">
    <property type="entry name" value="Methyltransf_12"/>
</dbReference>
<sequence length="1740" mass="187580">MNSSRWAAATLVVAPPQAYAGHALTHLLHQQRVNAAILTPTVLASLDPTPLTELHTLIAGAEPCPPELVTTWAPGRRMFNAYGPTEATIWATCTTALSPGQPITIGTPIPGVCALVLDTRLHPAPIGVVGELYLAGPALAHGYVCQPELTAERFIANPHGTPGARLYRTGDLARWTPQGSLQCLGRTDTQIKLRGQRIELGEIENALLACPHVTQAAATIHHTPTGTDHLIAYIALEDASSGDTAVQDAEIVEQWQCMYDELYGADVGMSELGMDFRGWNSSFTGDPIPLDEMVEWRSAITDRIMALRPRRVLEIGAGSGLVLSQIAPRCEHYVGTDMSAVAIDTLAHRLEQSQVPWRDRVQLLTRPAHVTEGLPRGYFDTIILNSVIQYFPHAGYLADLIDNAVDLLSPGGAVFIGDVRNHKLQGVFHTAVALARAATTGDVAEIRQCVHRAILSETELLVAPEFFTSWVTDHPTVAGLDIQVKRGSGDNELNRYRYDVIIHRAPTPVRSVAAASAWRWADCADLSGLHSRLTSRRPAVVRVTNIPRTGLITDVHLQQGVADGLSLADARAQAAADTAIPEELHRLGEATGYRVAVTWGTRPGTLDAVFITGAGPLTDVYLPPSGSRQYATHTNVPRTNTKINAVRQWLGARLPDYMVPAQVVVLDEFPLTPSGKIDRNALPATVFAATPSRAPRTRAEQAVADVFAEVLGLDRVGLDDDFFAMGGDSIVSIQVVSACRARGVWFSSRDVFERRTAARLAEVAETAPSGQALKELPGAGVGDVPLTPIVRDLVSHGGGFDRFVQSMMVQLPIGVDRARIVETVSAVIARHDMLRARLWRDPSAGWRMQTSGIGSVDVDALVRRVPFAADALDQELASLASDALDAAVDRMDPSAGSVFRLVWLDPVGEQDISGRSGRLIIVAHHLVVDAVSWRIIVFDLMRAWEQVTAGRRAVLPPAGTSMRRWAHGLEEAARRGDFDAELAAWTRIVDGPDPLVGSRPFDSRVDVMSALDRVQLRLPHEVFEPVLATLPALFGSGAQDGLLAALAVAVAVWRSRRGVDEPSVLVHLEGHGREESVVAGADLSQTVGWFTTVFPARLDVSGIDVDDVLQGGAAAGALIKSIKEQLAAIPHHGIGYGVLRHLTPVGASAWQAVGHPQIAFNYLGRIAGTELPAGSDDGAWGVTPEFTALTSTPDADMPALATIHINAMVLDDEFDAQIAYPTTLLAQGDVEELVELWRAVLVGLARHTDMPGAGGHTPSDFPLVSVAQDDLTAWEAGYPGLSDVWPLAPLQAGLFFHALLAESSVDAYTVQTVIDIAGDVDTARLRAAAQGIIDRHDNLRTAFVTTLDGAAAQVVLKDVRVPWLELDLTGSADPDAEFTRFTESDRLQRFDLTTPPLLRFALVTKGRNKSAMVITHHHILLDGWSSPLLLQEFLTLYAADGDHSALSPSRPFRDYLEWVSEADTERSARAWRHALAGLDEPTMLSPADPTRRIASPPGKYILEFDDEHSTCIAAFAARTGVTLNTVVQLAWGIVLSQLTGRDDVVFGATVSGRPAGLPGVDSMIGLLINTVPARLRIRPTETVTAALHRLQSEQAALIEHHHSSLSDIHRLAGPGAVFDTAIAFESYPVDTTALQQLFDSTGGLRVERIRVTDATHYPLSLAVSFDARLRVEFSYLTEVFDTAAVERIAGFYRRVLGAVVVDASVVVGEVSLVDGGERELVLSGWSGPGRPARWGSGWRR</sequence>
<dbReference type="GO" id="GO:0005829">
    <property type="term" value="C:cytosol"/>
    <property type="evidence" value="ECO:0007669"/>
    <property type="project" value="TreeGrafter"/>
</dbReference>
<proteinExistence type="predicted"/>
<evidence type="ECO:0000259" key="5">
    <source>
        <dbReference type="PROSITE" id="PS50075"/>
    </source>
</evidence>
<dbReference type="PANTHER" id="PTHR45527">
    <property type="entry name" value="NONRIBOSOMAL PEPTIDE SYNTHETASE"/>
    <property type="match status" value="1"/>
</dbReference>
<evidence type="ECO:0000256" key="3">
    <source>
        <dbReference type="ARBA" id="ARBA00022553"/>
    </source>
</evidence>
<dbReference type="Pfam" id="PF00501">
    <property type="entry name" value="AMP-binding"/>
    <property type="match status" value="1"/>
</dbReference>
<dbReference type="EMBL" id="MAEM01000505">
    <property type="protein sequence ID" value="OBR98754.1"/>
    <property type="molecule type" value="Genomic_DNA"/>
</dbReference>
<dbReference type="InterPro" id="IPR045851">
    <property type="entry name" value="AMP-bd_C_sf"/>
</dbReference>
<dbReference type="InterPro" id="IPR029063">
    <property type="entry name" value="SAM-dependent_MTases_sf"/>
</dbReference>